<dbReference type="Proteomes" id="UP000288972">
    <property type="component" value="Chromosome"/>
</dbReference>
<dbReference type="AlphaFoldDB" id="A0AAE6C667"/>
<proteinExistence type="predicted"/>
<dbReference type="EMBL" id="CP030053">
    <property type="protein sequence ID" value="QAU44067.1"/>
    <property type="molecule type" value="Genomic_DNA"/>
</dbReference>
<dbReference type="KEGG" id="bgz:XH91_00980"/>
<reference evidence="2 3" key="1">
    <citation type="submission" date="2018-06" db="EMBL/GenBank/DDBJ databases">
        <title>Comparative genomics of rhizobia nodulating Arachis hypogaea in China.</title>
        <authorList>
            <person name="Li Y."/>
        </authorList>
    </citation>
    <scope>NUCLEOTIDE SEQUENCE [LARGE SCALE GENOMIC DNA]</scope>
    <source>
        <strain evidence="2 3">CCBAU 51670</strain>
    </source>
</reference>
<feature type="region of interest" description="Disordered" evidence="1">
    <location>
        <begin position="1"/>
        <end position="38"/>
    </location>
</feature>
<name>A0AAE6C667_9BRAD</name>
<sequence>MKRGRRRRRAAALAPGADRAGPPYGAGDEEENSGMAPIPKRVVQRPSIEMWSPTEVMTFDEAAALMWPSGSPLTSSSLRSAYRAGRLEVVRVTRKILVTRKAIEEMMEASRHKAGT</sequence>
<feature type="compositionally biased region" description="Basic residues" evidence="1">
    <location>
        <begin position="1"/>
        <end position="10"/>
    </location>
</feature>
<evidence type="ECO:0000313" key="2">
    <source>
        <dbReference type="EMBL" id="QAU44067.1"/>
    </source>
</evidence>
<evidence type="ECO:0000313" key="3">
    <source>
        <dbReference type="Proteomes" id="UP000288972"/>
    </source>
</evidence>
<protein>
    <submittedName>
        <fullName evidence="2">Uncharacterized protein</fullName>
    </submittedName>
</protein>
<accession>A0AAE6C667</accession>
<organism evidence="2 3">
    <name type="scientific">Bradyrhizobium guangzhouense</name>
    <dbReference type="NCBI Taxonomy" id="1325095"/>
    <lineage>
        <taxon>Bacteria</taxon>
        <taxon>Pseudomonadati</taxon>
        <taxon>Pseudomonadota</taxon>
        <taxon>Alphaproteobacteria</taxon>
        <taxon>Hyphomicrobiales</taxon>
        <taxon>Nitrobacteraceae</taxon>
        <taxon>Bradyrhizobium</taxon>
    </lineage>
</organism>
<evidence type="ECO:0000256" key="1">
    <source>
        <dbReference type="SAM" id="MobiDB-lite"/>
    </source>
</evidence>
<feature type="compositionally biased region" description="Low complexity" evidence="1">
    <location>
        <begin position="11"/>
        <end position="23"/>
    </location>
</feature>
<gene>
    <name evidence="2" type="ORF">XH91_00980</name>
</gene>